<evidence type="ECO:0000313" key="7">
    <source>
        <dbReference type="EMBL" id="GGF91564.1"/>
    </source>
</evidence>
<evidence type="ECO:0000256" key="1">
    <source>
        <dbReference type="ARBA" id="ARBA00004196"/>
    </source>
</evidence>
<keyword evidence="4" id="KW-1015">Disulfide bond</keyword>
<dbReference type="CDD" id="cd02966">
    <property type="entry name" value="TlpA_like_family"/>
    <property type="match status" value="1"/>
</dbReference>
<dbReference type="InterPro" id="IPR000866">
    <property type="entry name" value="AhpC/TSA"/>
</dbReference>
<keyword evidence="5" id="KW-0676">Redox-active center</keyword>
<keyword evidence="3" id="KW-0812">Transmembrane</keyword>
<evidence type="ECO:0000256" key="2">
    <source>
        <dbReference type="ARBA" id="ARBA00022748"/>
    </source>
</evidence>
<evidence type="ECO:0000313" key="8">
    <source>
        <dbReference type="Proteomes" id="UP000608420"/>
    </source>
</evidence>
<dbReference type="PANTHER" id="PTHR42852">
    <property type="entry name" value="THIOL:DISULFIDE INTERCHANGE PROTEIN DSBE"/>
    <property type="match status" value="1"/>
</dbReference>
<evidence type="ECO:0000256" key="5">
    <source>
        <dbReference type="ARBA" id="ARBA00023284"/>
    </source>
</evidence>
<dbReference type="SUPFAM" id="SSF52833">
    <property type="entry name" value="Thioredoxin-like"/>
    <property type="match status" value="1"/>
</dbReference>
<gene>
    <name evidence="7" type="ORF">GCM10010913_11280</name>
</gene>
<proteinExistence type="predicted"/>
<evidence type="ECO:0000256" key="3">
    <source>
        <dbReference type="ARBA" id="ARBA00022968"/>
    </source>
</evidence>
<evidence type="ECO:0000256" key="4">
    <source>
        <dbReference type="ARBA" id="ARBA00023157"/>
    </source>
</evidence>
<comment type="caution">
    <text evidence="7">The sequence shown here is derived from an EMBL/GenBank/DDBJ whole genome shotgun (WGS) entry which is preliminary data.</text>
</comment>
<dbReference type="InterPro" id="IPR036249">
    <property type="entry name" value="Thioredoxin-like_sf"/>
</dbReference>
<evidence type="ECO:0000259" key="6">
    <source>
        <dbReference type="PROSITE" id="PS51352"/>
    </source>
</evidence>
<dbReference type="PROSITE" id="PS51352">
    <property type="entry name" value="THIOREDOXIN_2"/>
    <property type="match status" value="1"/>
</dbReference>
<name>A0ABQ1VS53_9BACL</name>
<dbReference type="InterPro" id="IPR013766">
    <property type="entry name" value="Thioredoxin_domain"/>
</dbReference>
<reference evidence="8" key="1">
    <citation type="journal article" date="2019" name="Int. J. Syst. Evol. Microbiol.">
        <title>The Global Catalogue of Microorganisms (GCM) 10K type strain sequencing project: providing services to taxonomists for standard genome sequencing and annotation.</title>
        <authorList>
            <consortium name="The Broad Institute Genomics Platform"/>
            <consortium name="The Broad Institute Genome Sequencing Center for Infectious Disease"/>
            <person name="Wu L."/>
            <person name="Ma J."/>
        </authorList>
    </citation>
    <scope>NUCLEOTIDE SEQUENCE [LARGE SCALE GENOMIC DNA]</scope>
    <source>
        <strain evidence="8">CGMCC 1.15420</strain>
    </source>
</reference>
<dbReference type="PANTHER" id="PTHR42852:SF6">
    <property type="entry name" value="THIOL:DISULFIDE INTERCHANGE PROTEIN DSBE"/>
    <property type="match status" value="1"/>
</dbReference>
<keyword evidence="8" id="KW-1185">Reference proteome</keyword>
<dbReference type="Gene3D" id="3.40.30.10">
    <property type="entry name" value="Glutaredoxin"/>
    <property type="match status" value="1"/>
</dbReference>
<dbReference type="RefSeq" id="WP_120460868.1">
    <property type="nucleotide sequence ID" value="NZ_BMIW01000006.1"/>
</dbReference>
<comment type="subcellular location">
    <subcellularLocation>
        <location evidence="1">Cell envelope</location>
    </subcellularLocation>
</comment>
<dbReference type="Pfam" id="PF00578">
    <property type="entry name" value="AhpC-TSA"/>
    <property type="match status" value="1"/>
</dbReference>
<protein>
    <submittedName>
        <fullName evidence="7">Thioredoxin</fullName>
    </submittedName>
</protein>
<keyword evidence="2" id="KW-0201">Cytochrome c-type biogenesis</keyword>
<dbReference type="InterPro" id="IPR050553">
    <property type="entry name" value="Thioredoxin_ResA/DsbE_sf"/>
</dbReference>
<keyword evidence="3" id="KW-0735">Signal-anchor</keyword>
<dbReference type="EMBL" id="BMIW01000006">
    <property type="protein sequence ID" value="GGF91564.1"/>
    <property type="molecule type" value="Genomic_DNA"/>
</dbReference>
<accession>A0ABQ1VS53</accession>
<feature type="domain" description="Thioredoxin" evidence="6">
    <location>
        <begin position="58"/>
        <end position="197"/>
    </location>
</feature>
<organism evidence="7 8">
    <name type="scientific">Paenibacillus aceti</name>
    <dbReference type="NCBI Taxonomy" id="1820010"/>
    <lineage>
        <taxon>Bacteria</taxon>
        <taxon>Bacillati</taxon>
        <taxon>Bacillota</taxon>
        <taxon>Bacilli</taxon>
        <taxon>Bacillales</taxon>
        <taxon>Paenibacillaceae</taxon>
        <taxon>Paenibacillus</taxon>
    </lineage>
</organism>
<dbReference type="Proteomes" id="UP000608420">
    <property type="component" value="Unassembled WGS sequence"/>
</dbReference>
<sequence length="198" mass="22044">MRRHKWILAGLIILLAAVLYVNLGDGVLPFWGKEGKQKETAAAQSSQALTELLAKGTPKPGTPAPSFSLEDLEGQTYSVGGERDKALLVNFWASWCDPCKEEAPDLVKLAEKYSDSLDVYAVNVTFYDKPDKVKEFVQEYGYIFPVLLDKKGEVYQKYNGIAFPTNVLINKEGNIQEVIIGSLSRKELEAKLKELVKS</sequence>